<evidence type="ECO:0000313" key="2">
    <source>
        <dbReference type="Proteomes" id="UP000243217"/>
    </source>
</evidence>
<dbReference type="EMBL" id="JNBS01000618">
    <property type="protein sequence ID" value="OQS04415.1"/>
    <property type="molecule type" value="Genomic_DNA"/>
</dbReference>
<name>A0A1W0A2C9_9STRA</name>
<organism evidence="1 2">
    <name type="scientific">Thraustotheca clavata</name>
    <dbReference type="NCBI Taxonomy" id="74557"/>
    <lineage>
        <taxon>Eukaryota</taxon>
        <taxon>Sar</taxon>
        <taxon>Stramenopiles</taxon>
        <taxon>Oomycota</taxon>
        <taxon>Saprolegniomycetes</taxon>
        <taxon>Saprolegniales</taxon>
        <taxon>Achlyaceae</taxon>
        <taxon>Thraustotheca</taxon>
    </lineage>
</organism>
<reference evidence="1 2" key="1">
    <citation type="journal article" date="2014" name="Genome Biol. Evol.">
        <title>The secreted proteins of Achlya hypogyna and Thraustotheca clavata identify the ancestral oomycete secretome and reveal gene acquisitions by horizontal gene transfer.</title>
        <authorList>
            <person name="Misner I."/>
            <person name="Blouin N."/>
            <person name="Leonard G."/>
            <person name="Richards T.A."/>
            <person name="Lane C.E."/>
        </authorList>
    </citation>
    <scope>NUCLEOTIDE SEQUENCE [LARGE SCALE GENOMIC DNA]</scope>
    <source>
        <strain evidence="1 2">ATCC 34112</strain>
    </source>
</reference>
<proteinExistence type="predicted"/>
<gene>
    <name evidence="1" type="ORF">THRCLA_20886</name>
</gene>
<evidence type="ECO:0000313" key="1">
    <source>
        <dbReference type="EMBL" id="OQS04415.1"/>
    </source>
</evidence>
<accession>A0A1W0A2C9</accession>
<sequence>MAIISVLLSFGAAVFFHIGLRAPSMRTILLTSHAWIKGIPVVWVDQPALAAKVLKASTYKDEFFERLYGEPAWVTSGVLEYVDEP</sequence>
<dbReference type="AlphaFoldDB" id="A0A1W0A2C9"/>
<protein>
    <submittedName>
        <fullName evidence="1">Uncharacterized protein</fullName>
    </submittedName>
</protein>
<comment type="caution">
    <text evidence="1">The sequence shown here is derived from an EMBL/GenBank/DDBJ whole genome shotgun (WGS) entry which is preliminary data.</text>
</comment>
<keyword evidence="2" id="KW-1185">Reference proteome</keyword>
<dbReference type="Proteomes" id="UP000243217">
    <property type="component" value="Unassembled WGS sequence"/>
</dbReference>